<evidence type="ECO:0000313" key="6">
    <source>
        <dbReference type="Proteomes" id="UP000504623"/>
    </source>
</evidence>
<feature type="region of interest" description="Disordered" evidence="5">
    <location>
        <begin position="34"/>
        <end position="81"/>
    </location>
</feature>
<evidence type="ECO:0000256" key="4">
    <source>
        <dbReference type="ARBA" id="ARBA00023242"/>
    </source>
</evidence>
<dbReference type="Proteomes" id="UP000504623">
    <property type="component" value="Unplaced"/>
</dbReference>
<protein>
    <submittedName>
        <fullName evidence="7">Cyclin-dependent kinase 2-associated protein 1-like</fullName>
    </submittedName>
</protein>
<feature type="compositionally biased region" description="Polar residues" evidence="5">
    <location>
        <begin position="65"/>
        <end position="76"/>
    </location>
</feature>
<evidence type="ECO:0000256" key="5">
    <source>
        <dbReference type="SAM" id="MobiDB-lite"/>
    </source>
</evidence>
<dbReference type="Pfam" id="PF09806">
    <property type="entry name" value="CDK2AP"/>
    <property type="match status" value="1"/>
</dbReference>
<comment type="similarity">
    <text evidence="2">Belongs to the CDK2AP family.</text>
</comment>
<dbReference type="OrthoDB" id="9628807at2759"/>
<gene>
    <name evidence="7" type="primary">LOC102821986</name>
</gene>
<accession>A0A9B0TUW2</accession>
<evidence type="ECO:0000256" key="3">
    <source>
        <dbReference type="ARBA" id="ARBA00022553"/>
    </source>
</evidence>
<evidence type="ECO:0000256" key="1">
    <source>
        <dbReference type="ARBA" id="ARBA00004123"/>
    </source>
</evidence>
<dbReference type="GO" id="GO:0005634">
    <property type="term" value="C:nucleus"/>
    <property type="evidence" value="ECO:0007669"/>
    <property type="project" value="UniProtKB-SubCell"/>
</dbReference>
<keyword evidence="3" id="KW-0597">Phosphoprotein</keyword>
<dbReference type="InterPro" id="IPR017266">
    <property type="entry name" value="DOC_1/2"/>
</dbReference>
<dbReference type="GO" id="GO:0005737">
    <property type="term" value="C:cytoplasm"/>
    <property type="evidence" value="ECO:0007669"/>
    <property type="project" value="TreeGrafter"/>
</dbReference>
<proteinExistence type="inferred from homology"/>
<dbReference type="PANTHER" id="PTHR22607">
    <property type="entry name" value="DELETED IN ORAL CANCER 1/CDK2-ASSOCIATED PROTEIN 1"/>
    <property type="match status" value="1"/>
</dbReference>
<organism evidence="6 7">
    <name type="scientific">Chrysochloris asiatica</name>
    <name type="common">Cape golden mole</name>
    <dbReference type="NCBI Taxonomy" id="185453"/>
    <lineage>
        <taxon>Eukaryota</taxon>
        <taxon>Metazoa</taxon>
        <taxon>Chordata</taxon>
        <taxon>Craniata</taxon>
        <taxon>Vertebrata</taxon>
        <taxon>Euteleostomi</taxon>
        <taxon>Mammalia</taxon>
        <taxon>Eutheria</taxon>
        <taxon>Afrotheria</taxon>
        <taxon>Chrysochloridae</taxon>
        <taxon>Chrysochlorinae</taxon>
        <taxon>Chrysochloris</taxon>
    </lineage>
</organism>
<evidence type="ECO:0000313" key="7">
    <source>
        <dbReference type="RefSeq" id="XP_006870837.1"/>
    </source>
</evidence>
<comment type="subcellular location">
    <subcellularLocation>
        <location evidence="1">Nucleus</location>
    </subcellularLocation>
</comment>
<keyword evidence="4" id="KW-0539">Nucleus</keyword>
<dbReference type="GeneID" id="102821986"/>
<dbReference type="AlphaFoldDB" id="A0A9B0TUW2"/>
<name>A0A9B0TUW2_CHRAS</name>
<dbReference type="RefSeq" id="XP_006870837.1">
    <property type="nucleotide sequence ID" value="XM_006870775.1"/>
</dbReference>
<reference evidence="7" key="1">
    <citation type="submission" date="2025-08" db="UniProtKB">
        <authorList>
            <consortium name="RefSeq"/>
        </authorList>
    </citation>
    <scope>IDENTIFICATION</scope>
    <source>
        <tissue evidence="7">Spleen</tissue>
    </source>
</reference>
<sequence length="129" mass="14434">MLVYPISKLYPTSNEDPERFAPFTSLRLAWQVQGPAASPTRCPRPHRTSSQYRRLLSDKGPPSLGYTQGTSNSQALQGKDSEPLAIEEELGRDQTTFSWSKSAVERLNRGIIHARELVQECLTEMEGNA</sequence>
<dbReference type="PANTHER" id="PTHR22607:SF2">
    <property type="entry name" value="CYCLIN-DEPENDENT KINASE 2-ASSOCIATED PROTEIN 1"/>
    <property type="match status" value="1"/>
</dbReference>
<keyword evidence="6" id="KW-1185">Reference proteome</keyword>
<dbReference type="Gene3D" id="6.10.140.1300">
    <property type="match status" value="1"/>
</dbReference>
<evidence type="ECO:0000256" key="2">
    <source>
        <dbReference type="ARBA" id="ARBA00008485"/>
    </source>
</evidence>